<feature type="signal peptide" evidence="2">
    <location>
        <begin position="1"/>
        <end position="20"/>
    </location>
</feature>
<dbReference type="AlphaFoldDB" id="A0A224YEW0"/>
<feature type="region of interest" description="Disordered" evidence="1">
    <location>
        <begin position="66"/>
        <end position="87"/>
    </location>
</feature>
<keyword evidence="2" id="KW-0732">Signal</keyword>
<sequence length="105" mass="11728">MKSSAICFVVTLVLCGITRFDNVDGEVAELTDMIVNKLGRAEAKSLDLSIHQKRGHVFVEARGRLKEAHARRPGSRPNSSPFFPKRTVHKISQRTNYSINAPVRP</sequence>
<evidence type="ECO:0008006" key="4">
    <source>
        <dbReference type="Google" id="ProtNLM"/>
    </source>
</evidence>
<accession>A0A224YEW0</accession>
<name>A0A224YEW0_9ACAR</name>
<organism evidence="3">
    <name type="scientific">Rhipicephalus zambeziensis</name>
    <dbReference type="NCBI Taxonomy" id="60191"/>
    <lineage>
        <taxon>Eukaryota</taxon>
        <taxon>Metazoa</taxon>
        <taxon>Ecdysozoa</taxon>
        <taxon>Arthropoda</taxon>
        <taxon>Chelicerata</taxon>
        <taxon>Arachnida</taxon>
        <taxon>Acari</taxon>
        <taxon>Parasitiformes</taxon>
        <taxon>Ixodida</taxon>
        <taxon>Ixodoidea</taxon>
        <taxon>Ixodidae</taxon>
        <taxon>Rhipicephalinae</taxon>
        <taxon>Rhipicephalus</taxon>
        <taxon>Rhipicephalus</taxon>
    </lineage>
</organism>
<evidence type="ECO:0000256" key="1">
    <source>
        <dbReference type="SAM" id="MobiDB-lite"/>
    </source>
</evidence>
<proteinExistence type="predicted"/>
<protein>
    <recommendedName>
        <fullName evidence="4">Secreted protein</fullName>
    </recommendedName>
</protein>
<feature type="chain" id="PRO_5012465963" description="Secreted protein" evidence="2">
    <location>
        <begin position="21"/>
        <end position="105"/>
    </location>
</feature>
<reference evidence="3" key="1">
    <citation type="journal article" date="2017" name="Parasit. Vectors">
        <title>Sialotranscriptomics of Rhipicephalus zambeziensis reveals intricate expression profiles of secretory proteins and suggests tight temporal transcriptional regulation during blood-feeding.</title>
        <authorList>
            <person name="de Castro M.H."/>
            <person name="de Klerk D."/>
            <person name="Pienaar R."/>
            <person name="Rees D.J.G."/>
            <person name="Mans B.J."/>
        </authorList>
    </citation>
    <scope>NUCLEOTIDE SEQUENCE</scope>
    <source>
        <tissue evidence="3">Salivary glands</tissue>
    </source>
</reference>
<evidence type="ECO:0000313" key="3">
    <source>
        <dbReference type="EMBL" id="MAA12971.1"/>
    </source>
</evidence>
<dbReference type="EMBL" id="GFPF01001825">
    <property type="protein sequence ID" value="MAA12971.1"/>
    <property type="molecule type" value="Transcribed_RNA"/>
</dbReference>
<evidence type="ECO:0000256" key="2">
    <source>
        <dbReference type="SAM" id="SignalP"/>
    </source>
</evidence>